<evidence type="ECO:0000313" key="2">
    <source>
        <dbReference type="Proteomes" id="UP001165492"/>
    </source>
</evidence>
<dbReference type="EMBL" id="JAJHJB010000004">
    <property type="protein sequence ID" value="MCC5464751.1"/>
    <property type="molecule type" value="Genomic_DNA"/>
</dbReference>
<accession>A0ABS8HNL2</accession>
<reference evidence="1" key="1">
    <citation type="submission" date="2021-11" db="EMBL/GenBank/DDBJ databases">
        <title>Description of a new species Pelosinus isolated from the bottom sediments of Lake Baikal.</title>
        <authorList>
            <person name="Zakharyuk A."/>
        </authorList>
    </citation>
    <scope>NUCLEOTIDE SEQUENCE</scope>
    <source>
        <strain evidence="1">Bkl1</strain>
    </source>
</reference>
<dbReference type="RefSeq" id="WP_229534172.1">
    <property type="nucleotide sequence ID" value="NZ_JAJHJB010000004.1"/>
</dbReference>
<dbReference type="Proteomes" id="UP001165492">
    <property type="component" value="Unassembled WGS sequence"/>
</dbReference>
<gene>
    <name evidence="1" type="ORF">LMF89_05130</name>
</gene>
<name>A0ABS8HNL2_9FIRM</name>
<evidence type="ECO:0000313" key="1">
    <source>
        <dbReference type="EMBL" id="MCC5464751.1"/>
    </source>
</evidence>
<organism evidence="1 2">
    <name type="scientific">Pelosinus baikalensis</name>
    <dbReference type="NCBI Taxonomy" id="2892015"/>
    <lineage>
        <taxon>Bacteria</taxon>
        <taxon>Bacillati</taxon>
        <taxon>Bacillota</taxon>
        <taxon>Negativicutes</taxon>
        <taxon>Selenomonadales</taxon>
        <taxon>Sporomusaceae</taxon>
        <taxon>Pelosinus</taxon>
    </lineage>
</organism>
<proteinExistence type="predicted"/>
<keyword evidence="2" id="KW-1185">Reference proteome</keyword>
<protein>
    <submittedName>
        <fullName evidence="1">Uncharacterized protein</fullName>
    </submittedName>
</protein>
<comment type="caution">
    <text evidence="1">The sequence shown here is derived from an EMBL/GenBank/DDBJ whole genome shotgun (WGS) entry which is preliminary data.</text>
</comment>
<sequence length="189" mass="22794">MEHFFYDKYRLGMWEIQHDILFYRIPPERYYQLIDFAWNVGRETAIEYCEKYQTRVPSELAGRMELSLLEIDENFILSETQVYSEYFSNLKRIVLYKNTILKEVKRCSDRERTYCESYDQIRELFIAHEIYHHIECHHKGLTSKKQKIITFRIGPLKITSGIRALCEIGAHSFTKALLRMDEEVSYVRL</sequence>